<gene>
    <name evidence="1" type="ordered locus">RB6030</name>
</gene>
<dbReference type="EnsemblBacteria" id="CAD74572">
    <property type="protein sequence ID" value="CAD74572"/>
    <property type="gene ID" value="RB6030"/>
</dbReference>
<dbReference type="AlphaFoldDB" id="Q7UQX2"/>
<accession>Q7UQX2</accession>
<sequence length="55" mass="6789">MIRTFRIPSDQHRIWDIRRRLQHPPRCRRVEYSTIKIHSTVCDATRSRTNFDFFA</sequence>
<dbReference type="Proteomes" id="UP000001025">
    <property type="component" value="Chromosome"/>
</dbReference>
<keyword evidence="2" id="KW-1185">Reference proteome</keyword>
<evidence type="ECO:0000313" key="1">
    <source>
        <dbReference type="EMBL" id="CAD74572.1"/>
    </source>
</evidence>
<dbReference type="STRING" id="243090.RB6030"/>
<reference evidence="1 2" key="1">
    <citation type="journal article" date="2003" name="Proc. Natl. Acad. Sci. U.S.A.">
        <title>Complete genome sequence of the marine planctomycete Pirellula sp. strain 1.</title>
        <authorList>
            <person name="Gloeckner F.O."/>
            <person name="Kube M."/>
            <person name="Bauer M."/>
            <person name="Teeling H."/>
            <person name="Lombardot T."/>
            <person name="Ludwig W."/>
            <person name="Gade D."/>
            <person name="Beck A."/>
            <person name="Borzym K."/>
            <person name="Heitmann K."/>
            <person name="Rabus R."/>
            <person name="Schlesner H."/>
            <person name="Amann R."/>
            <person name="Reinhardt R."/>
        </authorList>
    </citation>
    <scope>NUCLEOTIDE SEQUENCE [LARGE SCALE GENOMIC DNA]</scope>
    <source>
        <strain evidence="2">DSM 10527 / NCIMB 13988 / SH1</strain>
    </source>
</reference>
<protein>
    <submittedName>
        <fullName evidence="1">Uncharacterized protein</fullName>
    </submittedName>
</protein>
<proteinExistence type="predicted"/>
<organism evidence="1 2">
    <name type="scientific">Rhodopirellula baltica (strain DSM 10527 / NCIMB 13988 / SH1)</name>
    <dbReference type="NCBI Taxonomy" id="243090"/>
    <lineage>
        <taxon>Bacteria</taxon>
        <taxon>Pseudomonadati</taxon>
        <taxon>Planctomycetota</taxon>
        <taxon>Planctomycetia</taxon>
        <taxon>Pirellulales</taxon>
        <taxon>Pirellulaceae</taxon>
        <taxon>Rhodopirellula</taxon>
    </lineage>
</organism>
<dbReference type="EMBL" id="BX294143">
    <property type="protein sequence ID" value="CAD74572.1"/>
    <property type="molecule type" value="Genomic_DNA"/>
</dbReference>
<dbReference type="HOGENOM" id="CLU_3029376_0_0_0"/>
<dbReference type="InParanoid" id="Q7UQX2"/>
<dbReference type="KEGG" id="rba:RB6030"/>
<name>Q7UQX2_RHOBA</name>
<evidence type="ECO:0000313" key="2">
    <source>
        <dbReference type="Proteomes" id="UP000001025"/>
    </source>
</evidence>